<name>A0AAN7H1Z9_9PEZI</name>
<comment type="caution">
    <text evidence="1">The sequence shown here is derived from an EMBL/GenBank/DDBJ whole genome shotgun (WGS) entry which is preliminary data.</text>
</comment>
<dbReference type="Proteomes" id="UP001301958">
    <property type="component" value="Unassembled WGS sequence"/>
</dbReference>
<organism evidence="1 2">
    <name type="scientific">Podospora fimiseda</name>
    <dbReference type="NCBI Taxonomy" id="252190"/>
    <lineage>
        <taxon>Eukaryota</taxon>
        <taxon>Fungi</taxon>
        <taxon>Dikarya</taxon>
        <taxon>Ascomycota</taxon>
        <taxon>Pezizomycotina</taxon>
        <taxon>Sordariomycetes</taxon>
        <taxon>Sordariomycetidae</taxon>
        <taxon>Sordariales</taxon>
        <taxon>Podosporaceae</taxon>
        <taxon>Podospora</taxon>
    </lineage>
</organism>
<reference evidence="1" key="2">
    <citation type="submission" date="2023-05" db="EMBL/GenBank/DDBJ databases">
        <authorList>
            <consortium name="Lawrence Berkeley National Laboratory"/>
            <person name="Steindorff A."/>
            <person name="Hensen N."/>
            <person name="Bonometti L."/>
            <person name="Westerberg I."/>
            <person name="Brannstrom I.O."/>
            <person name="Guillou S."/>
            <person name="Cros-Aarteil S."/>
            <person name="Calhoun S."/>
            <person name="Haridas S."/>
            <person name="Kuo A."/>
            <person name="Mondo S."/>
            <person name="Pangilinan J."/>
            <person name="Riley R."/>
            <person name="Labutti K."/>
            <person name="Andreopoulos B."/>
            <person name="Lipzen A."/>
            <person name="Chen C."/>
            <person name="Yanf M."/>
            <person name="Daum C."/>
            <person name="Ng V."/>
            <person name="Clum A."/>
            <person name="Ohm R."/>
            <person name="Martin F."/>
            <person name="Silar P."/>
            <person name="Natvig D."/>
            <person name="Lalanne C."/>
            <person name="Gautier V."/>
            <person name="Ament-Velasquez S.L."/>
            <person name="Kruys A."/>
            <person name="Hutchinson M.I."/>
            <person name="Powell A.J."/>
            <person name="Barry K."/>
            <person name="Miller A.N."/>
            <person name="Grigoriev I.V."/>
            <person name="Debuchy R."/>
            <person name="Gladieux P."/>
            <person name="Thoren M.H."/>
            <person name="Johannesson H."/>
        </authorList>
    </citation>
    <scope>NUCLEOTIDE SEQUENCE</scope>
    <source>
        <strain evidence="1">CBS 990.96</strain>
    </source>
</reference>
<dbReference type="AlphaFoldDB" id="A0AAN7H1Z9"/>
<evidence type="ECO:0000313" key="2">
    <source>
        <dbReference type="Proteomes" id="UP001301958"/>
    </source>
</evidence>
<protein>
    <submittedName>
        <fullName evidence="1">Uncharacterized protein</fullName>
    </submittedName>
</protein>
<evidence type="ECO:0000313" key="1">
    <source>
        <dbReference type="EMBL" id="KAK4229608.1"/>
    </source>
</evidence>
<keyword evidence="2" id="KW-1185">Reference proteome</keyword>
<sequence length="88" mass="10368">MSIFLFLEGLLFMGFGFFFSLSLTHTHTYNTNTHLSLFYPSTSYYLILVWNGKFDFGGGKEEKVLENKQMVMERSFFFFLHLWKGKGV</sequence>
<accession>A0AAN7H1Z9</accession>
<gene>
    <name evidence="1" type="ORF">QBC38DRAFT_471718</name>
</gene>
<proteinExistence type="predicted"/>
<dbReference type="EMBL" id="MU865306">
    <property type="protein sequence ID" value="KAK4229608.1"/>
    <property type="molecule type" value="Genomic_DNA"/>
</dbReference>
<reference evidence="1" key="1">
    <citation type="journal article" date="2023" name="Mol. Phylogenet. Evol.">
        <title>Genome-scale phylogeny and comparative genomics of the fungal order Sordariales.</title>
        <authorList>
            <person name="Hensen N."/>
            <person name="Bonometti L."/>
            <person name="Westerberg I."/>
            <person name="Brannstrom I.O."/>
            <person name="Guillou S."/>
            <person name="Cros-Aarteil S."/>
            <person name="Calhoun S."/>
            <person name="Haridas S."/>
            <person name="Kuo A."/>
            <person name="Mondo S."/>
            <person name="Pangilinan J."/>
            <person name="Riley R."/>
            <person name="LaButti K."/>
            <person name="Andreopoulos B."/>
            <person name="Lipzen A."/>
            <person name="Chen C."/>
            <person name="Yan M."/>
            <person name="Daum C."/>
            <person name="Ng V."/>
            <person name="Clum A."/>
            <person name="Steindorff A."/>
            <person name="Ohm R.A."/>
            <person name="Martin F."/>
            <person name="Silar P."/>
            <person name="Natvig D.O."/>
            <person name="Lalanne C."/>
            <person name="Gautier V."/>
            <person name="Ament-Velasquez S.L."/>
            <person name="Kruys A."/>
            <person name="Hutchinson M.I."/>
            <person name="Powell A.J."/>
            <person name="Barry K."/>
            <person name="Miller A.N."/>
            <person name="Grigoriev I.V."/>
            <person name="Debuchy R."/>
            <person name="Gladieux P."/>
            <person name="Hiltunen Thoren M."/>
            <person name="Johannesson H."/>
        </authorList>
    </citation>
    <scope>NUCLEOTIDE SEQUENCE</scope>
    <source>
        <strain evidence="1">CBS 990.96</strain>
    </source>
</reference>